<dbReference type="RefSeq" id="WP_129951477.1">
    <property type="nucleotide sequence ID" value="NZ_JAFMOT010000188.1"/>
</dbReference>
<dbReference type="Proteomes" id="UP000699865">
    <property type="component" value="Unassembled WGS sequence"/>
</dbReference>
<accession>A0ABS6L0F9</accession>
<reference evidence="1 2" key="1">
    <citation type="submission" date="2021-03" db="EMBL/GenBank/DDBJ databases">
        <title>Five novel Rahnella species.</title>
        <authorList>
            <person name="Brady C."/>
            <person name="Asselin J."/>
            <person name="Beer S."/>
            <person name="Bruberg M.B."/>
            <person name="Crampton B."/>
            <person name="Venter S."/>
            <person name="Arnold D."/>
            <person name="Denman S."/>
        </authorList>
    </citation>
    <scope>NUCLEOTIDE SEQUENCE [LARGE SCALE GENOMIC DNA]</scope>
    <source>
        <strain evidence="1 2">L72c</strain>
    </source>
</reference>
<protein>
    <submittedName>
        <fullName evidence="1">Uncharacterized protein</fullName>
    </submittedName>
</protein>
<sequence length="94" mass="10339">MDFSCSEEWIETISVSQERLSRGLSRRNRPEGKKLFPSELPSLFQTSDPHAGYVSATTVTGWKSCRYAVPSLGPEAFGLQAAPFSKISESPARS</sequence>
<evidence type="ECO:0000313" key="2">
    <source>
        <dbReference type="Proteomes" id="UP000699865"/>
    </source>
</evidence>
<dbReference type="EMBL" id="JAFMOU010000067">
    <property type="protein sequence ID" value="MBU9835314.1"/>
    <property type="molecule type" value="Genomic_DNA"/>
</dbReference>
<proteinExistence type="predicted"/>
<comment type="caution">
    <text evidence="1">The sequence shown here is derived from an EMBL/GenBank/DDBJ whole genome shotgun (WGS) entry which is preliminary data.</text>
</comment>
<evidence type="ECO:0000313" key="1">
    <source>
        <dbReference type="EMBL" id="MBU9835314.1"/>
    </source>
</evidence>
<name>A0ABS6L0F9_9GAMM</name>
<keyword evidence="2" id="KW-1185">Reference proteome</keyword>
<organism evidence="1 2">
    <name type="scientific">Rahnella perminowiae</name>
    <dbReference type="NCBI Taxonomy" id="2816244"/>
    <lineage>
        <taxon>Bacteria</taxon>
        <taxon>Pseudomonadati</taxon>
        <taxon>Pseudomonadota</taxon>
        <taxon>Gammaproteobacteria</taxon>
        <taxon>Enterobacterales</taxon>
        <taxon>Yersiniaceae</taxon>
        <taxon>Rahnella</taxon>
    </lineage>
</organism>
<gene>
    <name evidence="1" type="ORF">J1786_10905</name>
</gene>